<accession>A0A316WAC3</accession>
<evidence type="ECO:0000313" key="3">
    <source>
        <dbReference type="Proteomes" id="UP000236413"/>
    </source>
</evidence>
<gene>
    <name evidence="2" type="ORF">C1634_022460</name>
</gene>
<sequence>MKVSELTLRAYLYLGFSSKEISEFTFRAYKTIENNRRSIRKRLAVDSTLDVSLLLQGNI</sequence>
<evidence type="ECO:0000259" key="1">
    <source>
        <dbReference type="PROSITE" id="PS00622"/>
    </source>
</evidence>
<dbReference type="Proteomes" id="UP000236413">
    <property type="component" value="Unassembled WGS sequence"/>
</dbReference>
<feature type="domain" description="HTH luxR-type" evidence="1">
    <location>
        <begin position="15"/>
        <end position="42"/>
    </location>
</feature>
<dbReference type="EMBL" id="PPEG02000011">
    <property type="protein sequence ID" value="PWN58322.1"/>
    <property type="molecule type" value="Genomic_DNA"/>
</dbReference>
<dbReference type="InterPro" id="IPR036388">
    <property type="entry name" value="WH-like_DNA-bd_sf"/>
</dbReference>
<dbReference type="GO" id="GO:0006355">
    <property type="term" value="P:regulation of DNA-templated transcription"/>
    <property type="evidence" value="ECO:0007669"/>
    <property type="project" value="InterPro"/>
</dbReference>
<dbReference type="InterPro" id="IPR000792">
    <property type="entry name" value="Tscrpt_reg_LuxR_C"/>
</dbReference>
<dbReference type="AlphaFoldDB" id="A0A316WAC3"/>
<reference evidence="2 3" key="1">
    <citation type="submission" date="2018-04" db="EMBL/GenBank/DDBJ databases">
        <title>Chryseobacterium oncorhynchi 701B-08T from rainbow trout, and Chryseobacterium viscerum 687B-08T from diseased fish.</title>
        <authorList>
            <person name="Jeong J.-J."/>
            <person name="Lee Y.J."/>
            <person name="Pathiraja D."/>
            <person name="Park B."/>
            <person name="Choi I.-G."/>
            <person name="Kim K.D."/>
        </authorList>
    </citation>
    <scope>NUCLEOTIDE SEQUENCE [LARGE SCALE GENOMIC DNA]</scope>
    <source>
        <strain evidence="2 3">687B-08</strain>
    </source>
</reference>
<dbReference type="PROSITE" id="PS00622">
    <property type="entry name" value="HTH_LUXR_1"/>
    <property type="match status" value="1"/>
</dbReference>
<dbReference type="InterPro" id="IPR016032">
    <property type="entry name" value="Sig_transdc_resp-reg_C-effctor"/>
</dbReference>
<dbReference type="GO" id="GO:0003677">
    <property type="term" value="F:DNA binding"/>
    <property type="evidence" value="ECO:0007669"/>
    <property type="project" value="InterPro"/>
</dbReference>
<dbReference type="Gene3D" id="1.10.10.10">
    <property type="entry name" value="Winged helix-like DNA-binding domain superfamily/Winged helix DNA-binding domain"/>
    <property type="match status" value="1"/>
</dbReference>
<protein>
    <recommendedName>
        <fullName evidence="1">HTH luxR-type domain-containing protein</fullName>
    </recommendedName>
</protein>
<organism evidence="2 3">
    <name type="scientific">Chryseobacterium viscerum</name>
    <dbReference type="NCBI Taxonomy" id="1037377"/>
    <lineage>
        <taxon>Bacteria</taxon>
        <taxon>Pseudomonadati</taxon>
        <taxon>Bacteroidota</taxon>
        <taxon>Flavobacteriia</taxon>
        <taxon>Flavobacteriales</taxon>
        <taxon>Weeksellaceae</taxon>
        <taxon>Chryseobacterium group</taxon>
        <taxon>Chryseobacterium</taxon>
    </lineage>
</organism>
<dbReference type="SUPFAM" id="SSF46894">
    <property type="entry name" value="C-terminal effector domain of the bipartite response regulators"/>
    <property type="match status" value="1"/>
</dbReference>
<evidence type="ECO:0000313" key="2">
    <source>
        <dbReference type="EMBL" id="PWN58322.1"/>
    </source>
</evidence>
<name>A0A316WAC3_9FLAO</name>
<comment type="caution">
    <text evidence="2">The sequence shown here is derived from an EMBL/GenBank/DDBJ whole genome shotgun (WGS) entry which is preliminary data.</text>
</comment>
<proteinExistence type="predicted"/>